<dbReference type="InterPro" id="IPR020631">
    <property type="entry name" value="THF_DH/CycHdrlase_NAD-bd_dom"/>
</dbReference>
<dbReference type="GO" id="GO:0005739">
    <property type="term" value="C:mitochondrion"/>
    <property type="evidence" value="ECO:0007669"/>
    <property type="project" value="TreeGrafter"/>
</dbReference>
<dbReference type="GO" id="GO:0035999">
    <property type="term" value="P:tetrahydrofolate interconversion"/>
    <property type="evidence" value="ECO:0007669"/>
    <property type="project" value="TreeGrafter"/>
</dbReference>
<dbReference type="Pfam" id="PF00763">
    <property type="entry name" value="THF_DHG_CYH"/>
    <property type="match status" value="1"/>
</dbReference>
<organism evidence="10 11">
    <name type="scientific">Oedothorax gibbosus</name>
    <dbReference type="NCBI Taxonomy" id="931172"/>
    <lineage>
        <taxon>Eukaryota</taxon>
        <taxon>Metazoa</taxon>
        <taxon>Ecdysozoa</taxon>
        <taxon>Arthropoda</taxon>
        <taxon>Chelicerata</taxon>
        <taxon>Arachnida</taxon>
        <taxon>Araneae</taxon>
        <taxon>Araneomorphae</taxon>
        <taxon>Entelegynae</taxon>
        <taxon>Araneoidea</taxon>
        <taxon>Linyphiidae</taxon>
        <taxon>Erigoninae</taxon>
        <taxon>Oedothorax</taxon>
    </lineage>
</organism>
<evidence type="ECO:0000256" key="4">
    <source>
        <dbReference type="ARBA" id="ARBA00022801"/>
    </source>
</evidence>
<comment type="caution">
    <text evidence="10">The sequence shown here is derived from an EMBL/GenBank/DDBJ whole genome shotgun (WGS) entry which is preliminary data.</text>
</comment>
<evidence type="ECO:0000256" key="5">
    <source>
        <dbReference type="ARBA" id="ARBA00023002"/>
    </source>
</evidence>
<keyword evidence="4" id="KW-0378">Hydrolase</keyword>
<dbReference type="PANTHER" id="PTHR48099:SF11">
    <property type="entry name" value="BIFUNCTIONAL METHYLENETETRAHYDROFOLATE DEHYDROGENASE_CYCLOHYDROLASE, MITOCHONDRIAL"/>
    <property type="match status" value="1"/>
</dbReference>
<dbReference type="SUPFAM" id="SSF51735">
    <property type="entry name" value="NAD(P)-binding Rossmann-fold domains"/>
    <property type="match status" value="1"/>
</dbReference>
<dbReference type="PROSITE" id="PS00767">
    <property type="entry name" value="THF_DHG_CYH_2"/>
    <property type="match status" value="1"/>
</dbReference>
<dbReference type="GO" id="GO:0004477">
    <property type="term" value="F:methenyltetrahydrofolate cyclohydrolase activity"/>
    <property type="evidence" value="ECO:0007669"/>
    <property type="project" value="UniProtKB-EC"/>
</dbReference>
<accession>A0AAV6U183</accession>
<sequence length="378" mass="41327">MLSPSHALRPFLRQRSLLQRAEALLDATWCRQRNVRLQVVSATRKSHTHSISSSSKWTSKLIDGRKIARQIHAEIRADIAGWVARGNRRPHLSVILVGDDPASAVYVGNKLKAAQNTGISSETLIRPANTPEADILRLIRELNEDSNVDGILVQLPLPPHMNERRVCNALAPHKDVDGFHVVNVGRFCLDMQALLPCTPLGIMELLRRKGIETFGKNAVVVGRSKNVGMPMAMLLHADGIGETQAGDATVTICHRHTPSHSLVEFTRMADILVVATGIPRLITADMVKEGAAVIDVGISRIKDPRTGRSTLVGDVDFEGVVDKVSHITPVPGGVGPMTVAMLMQNTYSAAVSRIRYETGTVTEYQTWDDESENVAFVI</sequence>
<evidence type="ECO:0000259" key="8">
    <source>
        <dbReference type="Pfam" id="PF00763"/>
    </source>
</evidence>
<protein>
    <recommendedName>
        <fullName evidence="2">methenyltetrahydrofolate cyclohydrolase</fullName>
        <ecNumber evidence="2">3.5.4.9</ecNumber>
    </recommendedName>
</protein>
<dbReference type="EMBL" id="JAFNEN010000780">
    <property type="protein sequence ID" value="KAG8177406.1"/>
    <property type="molecule type" value="Genomic_DNA"/>
</dbReference>
<dbReference type="Proteomes" id="UP000827092">
    <property type="component" value="Unassembled WGS sequence"/>
</dbReference>
<evidence type="ECO:0000256" key="6">
    <source>
        <dbReference type="ARBA" id="ARBA00023268"/>
    </source>
</evidence>
<evidence type="ECO:0000256" key="2">
    <source>
        <dbReference type="ARBA" id="ARBA00012776"/>
    </source>
</evidence>
<evidence type="ECO:0000256" key="7">
    <source>
        <dbReference type="ARBA" id="ARBA00036357"/>
    </source>
</evidence>
<dbReference type="AlphaFoldDB" id="A0AAV6U183"/>
<dbReference type="InterPro" id="IPR020867">
    <property type="entry name" value="THF_DH/CycHdrlase_CS"/>
</dbReference>
<keyword evidence="11" id="KW-1185">Reference proteome</keyword>
<evidence type="ECO:0000256" key="1">
    <source>
        <dbReference type="ARBA" id="ARBA00011738"/>
    </source>
</evidence>
<dbReference type="Gene3D" id="3.40.50.10860">
    <property type="entry name" value="Leucine Dehydrogenase, chain A, domain 1"/>
    <property type="match status" value="1"/>
</dbReference>
<feature type="domain" description="Tetrahydrofolate dehydrogenase/cyclohydrolase catalytic" evidence="8">
    <location>
        <begin position="62"/>
        <end position="177"/>
    </location>
</feature>
<dbReference type="InterPro" id="IPR046346">
    <property type="entry name" value="Aminoacid_DH-like_N_sf"/>
</dbReference>
<dbReference type="HAMAP" id="MF_01576">
    <property type="entry name" value="THF_DHG_CYH"/>
    <property type="match status" value="1"/>
</dbReference>
<feature type="domain" description="Tetrahydrofolate dehydrogenase/cyclohydrolase NAD(P)-binding" evidence="9">
    <location>
        <begin position="196"/>
        <end position="351"/>
    </location>
</feature>
<dbReference type="GO" id="GO:0004488">
    <property type="term" value="F:methylenetetrahydrofolate dehydrogenase (NADP+) activity"/>
    <property type="evidence" value="ECO:0007669"/>
    <property type="project" value="InterPro"/>
</dbReference>
<keyword evidence="3" id="KW-0554">One-carbon metabolism</keyword>
<dbReference type="SUPFAM" id="SSF53223">
    <property type="entry name" value="Aminoacid dehydrogenase-like, N-terminal domain"/>
    <property type="match status" value="1"/>
</dbReference>
<evidence type="ECO:0000259" key="9">
    <source>
        <dbReference type="Pfam" id="PF02882"/>
    </source>
</evidence>
<keyword evidence="6" id="KW-0511">Multifunctional enzyme</keyword>
<reference evidence="10 11" key="1">
    <citation type="journal article" date="2022" name="Nat. Ecol. Evol.">
        <title>A masculinizing supergene underlies an exaggerated male reproductive morph in a spider.</title>
        <authorList>
            <person name="Hendrickx F."/>
            <person name="De Corte Z."/>
            <person name="Sonet G."/>
            <person name="Van Belleghem S.M."/>
            <person name="Kostlbacher S."/>
            <person name="Vangestel C."/>
        </authorList>
    </citation>
    <scope>NUCLEOTIDE SEQUENCE [LARGE SCALE GENOMIC DNA]</scope>
    <source>
        <strain evidence="10">W744_W776</strain>
    </source>
</reference>
<dbReference type="FunFam" id="3.40.50.10860:FF:000005">
    <property type="entry name" value="C-1-tetrahydrofolate synthase, cytoplasmic, putative"/>
    <property type="match status" value="1"/>
</dbReference>
<evidence type="ECO:0000256" key="3">
    <source>
        <dbReference type="ARBA" id="ARBA00022563"/>
    </source>
</evidence>
<gene>
    <name evidence="10" type="ORF">JTE90_020435</name>
</gene>
<dbReference type="Gene3D" id="3.40.50.720">
    <property type="entry name" value="NAD(P)-binding Rossmann-like Domain"/>
    <property type="match status" value="1"/>
</dbReference>
<comment type="subunit">
    <text evidence="1">Homodimer.</text>
</comment>
<dbReference type="FunFam" id="3.40.50.720:FF:000070">
    <property type="entry name" value="probable bifunctional methylenetetrahydrofolate dehydrogenase/cyclohydrolase 2"/>
    <property type="match status" value="1"/>
</dbReference>
<dbReference type="Pfam" id="PF02882">
    <property type="entry name" value="THF_DHG_CYH_C"/>
    <property type="match status" value="1"/>
</dbReference>
<dbReference type="PROSITE" id="PS00766">
    <property type="entry name" value="THF_DHG_CYH_1"/>
    <property type="match status" value="1"/>
</dbReference>
<dbReference type="InterPro" id="IPR020630">
    <property type="entry name" value="THF_DH/CycHdrlase_cat_dom"/>
</dbReference>
<dbReference type="EC" id="3.5.4.9" evidence="2"/>
<proteinExistence type="inferred from homology"/>
<keyword evidence="5" id="KW-0560">Oxidoreductase</keyword>
<dbReference type="PANTHER" id="PTHR48099">
    <property type="entry name" value="C-1-TETRAHYDROFOLATE SYNTHASE, CYTOPLASMIC-RELATED"/>
    <property type="match status" value="1"/>
</dbReference>
<dbReference type="GO" id="GO:0004487">
    <property type="term" value="F:methylenetetrahydrofolate dehydrogenase (NAD+) activity"/>
    <property type="evidence" value="ECO:0007669"/>
    <property type="project" value="TreeGrafter"/>
</dbReference>
<dbReference type="InterPro" id="IPR000672">
    <property type="entry name" value="THF_DH/CycHdrlase"/>
</dbReference>
<comment type="catalytic activity">
    <reaction evidence="7">
        <text>(6R)-5,10-methenyltetrahydrofolate + H2O = (6R)-10-formyltetrahydrofolate + H(+)</text>
        <dbReference type="Rhea" id="RHEA:23700"/>
        <dbReference type="ChEBI" id="CHEBI:15377"/>
        <dbReference type="ChEBI" id="CHEBI:15378"/>
        <dbReference type="ChEBI" id="CHEBI:57455"/>
        <dbReference type="ChEBI" id="CHEBI:195366"/>
        <dbReference type="EC" id="3.5.4.9"/>
    </reaction>
</comment>
<dbReference type="PRINTS" id="PR00085">
    <property type="entry name" value="THFDHDRGNASE"/>
</dbReference>
<dbReference type="InterPro" id="IPR036291">
    <property type="entry name" value="NAD(P)-bd_dom_sf"/>
</dbReference>
<dbReference type="CDD" id="cd01080">
    <property type="entry name" value="NAD_bind_m-THF_DH_Cyclohyd"/>
    <property type="match status" value="1"/>
</dbReference>
<evidence type="ECO:0000313" key="10">
    <source>
        <dbReference type="EMBL" id="KAG8177406.1"/>
    </source>
</evidence>
<name>A0AAV6U183_9ARAC</name>
<evidence type="ECO:0000313" key="11">
    <source>
        <dbReference type="Proteomes" id="UP000827092"/>
    </source>
</evidence>